<dbReference type="OrthoDB" id="8801906at2759"/>
<dbReference type="GO" id="GO:0008592">
    <property type="term" value="P:regulation of Toll signaling pathway"/>
    <property type="evidence" value="ECO:0007669"/>
    <property type="project" value="InterPro"/>
</dbReference>
<gene>
    <name evidence="5" type="ORF">H310_07815</name>
</gene>
<dbReference type="EMBL" id="KI913966">
    <property type="protein sequence ID" value="ETV99763.1"/>
    <property type="molecule type" value="Genomic_DNA"/>
</dbReference>
<accession>A0A024U0H0</accession>
<evidence type="ECO:0000313" key="5">
    <source>
        <dbReference type="EMBL" id="ETV99763.1"/>
    </source>
</evidence>
<dbReference type="InterPro" id="IPR048335">
    <property type="entry name" value="Pellino_RING"/>
</dbReference>
<reference evidence="5" key="1">
    <citation type="submission" date="2013-12" db="EMBL/GenBank/DDBJ databases">
        <title>The Genome Sequence of Aphanomyces invadans NJM9701.</title>
        <authorList>
            <consortium name="The Broad Institute Genomics Platform"/>
            <person name="Russ C."/>
            <person name="Tyler B."/>
            <person name="van West P."/>
            <person name="Dieguez-Uribeondo J."/>
            <person name="Young S.K."/>
            <person name="Zeng Q."/>
            <person name="Gargeya S."/>
            <person name="Fitzgerald M."/>
            <person name="Abouelleil A."/>
            <person name="Alvarado L."/>
            <person name="Chapman S.B."/>
            <person name="Gainer-Dewar J."/>
            <person name="Goldberg J."/>
            <person name="Griggs A."/>
            <person name="Gujja S."/>
            <person name="Hansen M."/>
            <person name="Howarth C."/>
            <person name="Imamovic A."/>
            <person name="Ireland A."/>
            <person name="Larimer J."/>
            <person name="McCowan C."/>
            <person name="Murphy C."/>
            <person name="Pearson M."/>
            <person name="Poon T.W."/>
            <person name="Priest M."/>
            <person name="Roberts A."/>
            <person name="Saif S."/>
            <person name="Shea T."/>
            <person name="Sykes S."/>
            <person name="Wortman J."/>
            <person name="Nusbaum C."/>
            <person name="Birren B."/>
        </authorList>
    </citation>
    <scope>NUCLEOTIDE SEQUENCE [LARGE SCALE GENOMIC DNA]</scope>
    <source>
        <strain evidence="5">NJM9701</strain>
    </source>
</reference>
<dbReference type="PANTHER" id="PTHR12098:SF2">
    <property type="entry name" value="PROTEIN PELLINO"/>
    <property type="match status" value="1"/>
</dbReference>
<evidence type="ECO:0000259" key="4">
    <source>
        <dbReference type="Pfam" id="PF20723"/>
    </source>
</evidence>
<protein>
    <submittedName>
        <fullName evidence="5">Uncharacterized protein</fullName>
    </submittedName>
</protein>
<dbReference type="VEuPathDB" id="FungiDB:H310_07815"/>
<comment type="similarity">
    <text evidence="1">Belongs to the pellino family.</text>
</comment>
<dbReference type="RefSeq" id="XP_008871539.1">
    <property type="nucleotide sequence ID" value="XM_008873317.1"/>
</dbReference>
<feature type="domain" description="Pellino FHA" evidence="3">
    <location>
        <begin position="9"/>
        <end position="179"/>
    </location>
</feature>
<dbReference type="GO" id="GO:0061630">
    <property type="term" value="F:ubiquitin protein ligase activity"/>
    <property type="evidence" value="ECO:0007669"/>
    <property type="project" value="InterPro"/>
</dbReference>
<dbReference type="STRING" id="157072.A0A024U0H0"/>
<dbReference type="Pfam" id="PF04710">
    <property type="entry name" value="Pellino_FHA"/>
    <property type="match status" value="1"/>
</dbReference>
<organism evidence="5">
    <name type="scientific">Aphanomyces invadans</name>
    <dbReference type="NCBI Taxonomy" id="157072"/>
    <lineage>
        <taxon>Eukaryota</taxon>
        <taxon>Sar</taxon>
        <taxon>Stramenopiles</taxon>
        <taxon>Oomycota</taxon>
        <taxon>Saprolegniomycetes</taxon>
        <taxon>Saprolegniales</taxon>
        <taxon>Verrucalvaceae</taxon>
        <taxon>Aphanomyces</taxon>
    </lineage>
</organism>
<dbReference type="Pfam" id="PF20723">
    <property type="entry name" value="Pellino_RING"/>
    <property type="match status" value="1"/>
</dbReference>
<dbReference type="eggNOG" id="KOG3842">
    <property type="taxonomic scope" value="Eukaryota"/>
</dbReference>
<dbReference type="GO" id="GO:0000209">
    <property type="term" value="P:protein polyubiquitination"/>
    <property type="evidence" value="ECO:0007669"/>
    <property type="project" value="InterPro"/>
</dbReference>
<dbReference type="AlphaFoldDB" id="A0A024U0H0"/>
<evidence type="ECO:0000259" key="3">
    <source>
        <dbReference type="Pfam" id="PF04710"/>
    </source>
</evidence>
<sequence length="492" mass="53530">MTEVGRSGPAVRYGELVVLGYSSYKRQGAAATRGHWLPVGAPNTRFCLTRRSTPNALVPERVVFVESRLQKRELTHGLQQALATGKSTKFVCIPVSATTTVATELVESSMFDLFQLGRQPSPHNDFVVPGHLHGDKGTMSRFAARIMCDRAPPYTCRVFAGGFDTDHHVAVPMNAPKFCRSCQRWSSSSSTCKCIASTIVSNRVLGANHENTVTAFGFTNSIQPVDALTRNGVRLWRPETQSWVEVSVHGQIYAVSTASSSSSTAAFARPTGAPIAMEAVLTHGCILDLGGVHVKFIYPSSNNAPPGSLALRLESLRVHCPVHLHPLQFGPYPPIHSKRHHHEPSPQDGIPSAFQPHVYPACGHVCGYNARMASTQQCPLCRTPSTLVPLRVATRHGQRLLTSTLDHEQVPDCVFNPCGHMVDAALAAESAALRLATTGKSICPFCAKSLDPRRPYSKLFFYRDDYDDVETVGAAYRALSPLHTLGTQELNA</sequence>
<evidence type="ECO:0000256" key="2">
    <source>
        <dbReference type="ARBA" id="ARBA00022553"/>
    </source>
</evidence>
<feature type="domain" description="Pellino RING" evidence="4">
    <location>
        <begin position="351"/>
        <end position="462"/>
    </location>
</feature>
<proteinExistence type="inferred from homology"/>
<dbReference type="PANTHER" id="PTHR12098">
    <property type="entry name" value="E3 UBIQUITIN-PROTEIN LIGASE PELLINO-RELATED"/>
    <property type="match status" value="1"/>
</dbReference>
<keyword evidence="2" id="KW-0597">Phosphoprotein</keyword>
<dbReference type="GeneID" id="20084865"/>
<dbReference type="InterPro" id="IPR048334">
    <property type="entry name" value="Pellino_FHA"/>
</dbReference>
<dbReference type="InterPro" id="IPR006800">
    <property type="entry name" value="Pellino_fam"/>
</dbReference>
<evidence type="ECO:0000256" key="1">
    <source>
        <dbReference type="ARBA" id="ARBA00005639"/>
    </source>
</evidence>
<name>A0A024U0H0_9STRA</name>